<organism evidence="3 4">
    <name type="scientific">Rhodanobacter ginsenosidimutans</name>
    <dbReference type="NCBI Taxonomy" id="490571"/>
    <lineage>
        <taxon>Bacteria</taxon>
        <taxon>Pseudomonadati</taxon>
        <taxon>Pseudomonadota</taxon>
        <taxon>Gammaproteobacteria</taxon>
        <taxon>Lysobacterales</taxon>
        <taxon>Rhodanobacteraceae</taxon>
        <taxon>Rhodanobacter</taxon>
    </lineage>
</organism>
<accession>A0ABW0JX40</accession>
<comment type="caution">
    <text evidence="3">The sequence shown here is derived from an EMBL/GenBank/DDBJ whole genome shotgun (WGS) entry which is preliminary data.</text>
</comment>
<comment type="similarity">
    <text evidence="2">Belongs to the Fe(2+)-trafficking protein family.</text>
</comment>
<dbReference type="InterPro" id="IPR036766">
    <property type="entry name" value="Fe_traffick_prot_YggX_sf"/>
</dbReference>
<gene>
    <name evidence="3" type="ORF">ACFPK0_12110</name>
</gene>
<protein>
    <recommendedName>
        <fullName evidence="2">Probable Fe(2+)-trafficking protein</fullName>
    </recommendedName>
</protein>
<proteinExistence type="inferred from homology"/>
<evidence type="ECO:0000313" key="4">
    <source>
        <dbReference type="Proteomes" id="UP001596018"/>
    </source>
</evidence>
<evidence type="ECO:0000313" key="3">
    <source>
        <dbReference type="EMBL" id="MFC5440762.1"/>
    </source>
</evidence>
<sequence>MTRTIHCAKLDADAEGLDFAPWPGPLGQRIYAEISKPAWQQWLARQTILINEYRLNPLDAEARKYLSGEMEKFLFGGESAMPPGFVPPDTES</sequence>
<dbReference type="EMBL" id="JBHSMM010000002">
    <property type="protein sequence ID" value="MFC5440762.1"/>
    <property type="molecule type" value="Genomic_DNA"/>
</dbReference>
<dbReference type="PANTHER" id="PTHR36965:SF1">
    <property type="entry name" value="FE(2+)-TRAFFICKING PROTEIN-RELATED"/>
    <property type="match status" value="1"/>
</dbReference>
<dbReference type="InterPro" id="IPR007457">
    <property type="entry name" value="Fe_traffick_prot_YggX"/>
</dbReference>
<dbReference type="RefSeq" id="WP_056085305.1">
    <property type="nucleotide sequence ID" value="NZ_JALBWS010000013.1"/>
</dbReference>
<name>A0ABW0JX40_9GAMM</name>
<dbReference type="Pfam" id="PF04362">
    <property type="entry name" value="Iron_traffic"/>
    <property type="match status" value="1"/>
</dbReference>
<keyword evidence="4" id="KW-1185">Reference proteome</keyword>
<dbReference type="SUPFAM" id="SSF111148">
    <property type="entry name" value="YggX-like"/>
    <property type="match status" value="1"/>
</dbReference>
<reference evidence="4" key="1">
    <citation type="journal article" date="2019" name="Int. J. Syst. Evol. Microbiol.">
        <title>The Global Catalogue of Microorganisms (GCM) 10K type strain sequencing project: providing services to taxonomists for standard genome sequencing and annotation.</title>
        <authorList>
            <consortium name="The Broad Institute Genomics Platform"/>
            <consortium name="The Broad Institute Genome Sequencing Center for Infectious Disease"/>
            <person name="Wu L."/>
            <person name="Ma J."/>
        </authorList>
    </citation>
    <scope>NUCLEOTIDE SEQUENCE [LARGE SCALE GENOMIC DNA]</scope>
    <source>
        <strain evidence="4">KACC 12822</strain>
    </source>
</reference>
<comment type="function">
    <text evidence="2">Could be a mediator in iron transactions between iron acquisition and iron-requiring processes, such as synthesis and/or repair of Fe-S clusters in biosynthetic enzymes.</text>
</comment>
<dbReference type="Gene3D" id="1.10.3880.10">
    <property type="entry name" value="Fe(II) trafficking protein YggX"/>
    <property type="match status" value="1"/>
</dbReference>
<dbReference type="Proteomes" id="UP001596018">
    <property type="component" value="Unassembled WGS sequence"/>
</dbReference>
<evidence type="ECO:0000256" key="2">
    <source>
        <dbReference type="HAMAP-Rule" id="MF_00686"/>
    </source>
</evidence>
<dbReference type="PIRSF" id="PIRSF029827">
    <property type="entry name" value="Fe_traffic_YggX"/>
    <property type="match status" value="1"/>
</dbReference>
<evidence type="ECO:0000256" key="1">
    <source>
        <dbReference type="ARBA" id="ARBA00023004"/>
    </source>
</evidence>
<dbReference type="PANTHER" id="PTHR36965">
    <property type="entry name" value="FE(2+)-TRAFFICKING PROTEIN-RELATED"/>
    <property type="match status" value="1"/>
</dbReference>
<dbReference type="HAMAP" id="MF_00686">
    <property type="entry name" value="Fe_traffic_YggX"/>
    <property type="match status" value="1"/>
</dbReference>
<keyword evidence="1 2" id="KW-0408">Iron</keyword>
<dbReference type="NCBIfam" id="NF003817">
    <property type="entry name" value="PRK05408.1"/>
    <property type="match status" value="1"/>
</dbReference>